<dbReference type="PANTHER" id="PTHR42731">
    <property type="entry name" value="SLL1084 PROTEIN"/>
    <property type="match status" value="1"/>
</dbReference>
<dbReference type="InterPro" id="IPR018768">
    <property type="entry name" value="DUF2344"/>
</dbReference>
<proteinExistence type="predicted"/>
<dbReference type="Pfam" id="PF04055">
    <property type="entry name" value="Radical_SAM"/>
    <property type="match status" value="1"/>
</dbReference>
<dbReference type="KEGG" id="dli:dnl_03520"/>
<name>A0A975B3J4_9BACT</name>
<dbReference type="SFLD" id="SFLDS00029">
    <property type="entry name" value="Radical_SAM"/>
    <property type="match status" value="1"/>
</dbReference>
<protein>
    <submittedName>
        <fullName evidence="2">Radical SAM domain-containing protein, DUF2344</fullName>
    </submittedName>
</protein>
<dbReference type="AlphaFoldDB" id="A0A975B3J4"/>
<dbReference type="Proteomes" id="UP000663720">
    <property type="component" value="Chromosome"/>
</dbReference>
<dbReference type="GO" id="GO:0051536">
    <property type="term" value="F:iron-sulfur cluster binding"/>
    <property type="evidence" value="ECO:0007669"/>
    <property type="project" value="InterPro"/>
</dbReference>
<dbReference type="SMART" id="SM00729">
    <property type="entry name" value="Elp3"/>
    <property type="match status" value="1"/>
</dbReference>
<evidence type="ECO:0000313" key="2">
    <source>
        <dbReference type="EMBL" id="QTA78137.1"/>
    </source>
</evidence>
<dbReference type="InterPro" id="IPR023404">
    <property type="entry name" value="rSAM_horseshoe"/>
</dbReference>
<dbReference type="InterPro" id="IPR023862">
    <property type="entry name" value="CHP03960_rSAM"/>
</dbReference>
<dbReference type="PANTHER" id="PTHR42731:SF1">
    <property type="entry name" value="RADICAL SAM DOMAIN PROTEIN"/>
    <property type="match status" value="1"/>
</dbReference>
<dbReference type="Pfam" id="PF10105">
    <property type="entry name" value="DUF2344"/>
    <property type="match status" value="1"/>
</dbReference>
<dbReference type="Gene3D" id="3.80.30.20">
    <property type="entry name" value="tm_1862 like domain"/>
    <property type="match status" value="1"/>
</dbReference>
<dbReference type="NCBIfam" id="TIGR03936">
    <property type="entry name" value="sam_1_link_chp"/>
    <property type="match status" value="1"/>
</dbReference>
<dbReference type="InterPro" id="IPR007197">
    <property type="entry name" value="rSAM"/>
</dbReference>
<dbReference type="CDD" id="cd01335">
    <property type="entry name" value="Radical_SAM"/>
    <property type="match status" value="1"/>
</dbReference>
<dbReference type="SFLD" id="SFLDG01082">
    <property type="entry name" value="B12-binding_domain_containing"/>
    <property type="match status" value="1"/>
</dbReference>
<accession>A0A975B3J4</accession>
<dbReference type="EMBL" id="CP061799">
    <property type="protein sequence ID" value="QTA78137.1"/>
    <property type="molecule type" value="Genomic_DNA"/>
</dbReference>
<dbReference type="GO" id="GO:0003824">
    <property type="term" value="F:catalytic activity"/>
    <property type="evidence" value="ECO:0007669"/>
    <property type="project" value="InterPro"/>
</dbReference>
<dbReference type="PROSITE" id="PS51918">
    <property type="entry name" value="RADICAL_SAM"/>
    <property type="match status" value="1"/>
</dbReference>
<dbReference type="InterPro" id="IPR006638">
    <property type="entry name" value="Elp3/MiaA/NifB-like_rSAM"/>
</dbReference>
<evidence type="ECO:0000313" key="3">
    <source>
        <dbReference type="Proteomes" id="UP000663720"/>
    </source>
</evidence>
<dbReference type="Gene3D" id="3.40.50.280">
    <property type="entry name" value="Cobalamin-binding domain"/>
    <property type="match status" value="1"/>
</dbReference>
<keyword evidence="3" id="KW-1185">Reference proteome</keyword>
<gene>
    <name evidence="2" type="ORF">dnl_03520</name>
</gene>
<dbReference type="NCBIfam" id="TIGR03960">
    <property type="entry name" value="rSAM_fuse_unch"/>
    <property type="match status" value="1"/>
</dbReference>
<feature type="domain" description="Radical SAM core" evidence="1">
    <location>
        <begin position="252"/>
        <end position="483"/>
    </location>
</feature>
<dbReference type="InterPro" id="IPR058240">
    <property type="entry name" value="rSAM_sf"/>
</dbReference>
<sequence>MNTKIQDILPLIEMPSRYLGTEINSVRKDHDKILLRFALAFPDLYEIGTSHFGIQILYHILNTHCNIAAERVYAPAADMEEQLRLSGIPISSLESGTSLKNFDIIGFSLLYELNYTNILTILDLAGIPFYASQRDESFPFIIAGGPCTCNPEPVADFFDAVVVGDGEKVIMEMAEAWMEWKKEHKGNKEILLKKWAGIEGVYIPCFFKPEFDESGIQTLVPYFPEYTKITRTIIPDLNLSPFPDSPVIPFGRPIHDRLRIELARGCTRGCRFCQAGMIYRPVRERSQENLVKLVESAIKSTGYEDISLLSLSTGDYSCIASIMKQLIDRCIKDNIAISLPSLRAGTLTPELMELIKKIRKTGFTIAPEAASQRLRNVINKNIVEQDIIDTVQDAFKAGWQVIKLYFMIGLPTETHEDIQSIVELVKNLKKIKPFKGKAQINVSAGTFIPKPHTPFQWLPQISLEQSKEKIYWLKNELNIPGVKFKWQNPEVSLLEGIWSRGNRKLSNLLVSAYKKGCRFDGWSDQFRYDLWQETFEQAQIDIKSCILKPLDMEKPLPWDHIDMGLTKKFLKNEWEKAVQEKITQDCRNKDCNNCGVCDFDTIKPMICKEAFKENCSENNKPAPETKTPKNDNFITIEVLYSKQGPAKYFGHLEMVSIFFRAIRRAGIALKYSQGFHPMPRISFNDPLSIGIESLNESFYMAVPDDLNIKIKNIKDQINKQLPKGLAIHKCQLAPPKSARHKFESNTYQITIKSGIFDEKALHGFEQSQECFLTKTNKKGQIKKINIKETILKLELLSSQQVEIIINNAPGKRIKPVEALKTIFNLSDQIIKQASIIKL</sequence>
<reference evidence="2" key="1">
    <citation type="journal article" date="2021" name="Microb. Physiol.">
        <title>Proteogenomic Insights into the Physiology of Marine, Sulfate-Reducing, Filamentous Desulfonema limicola and Desulfonema magnum.</title>
        <authorList>
            <person name="Schnaars V."/>
            <person name="Wohlbrand L."/>
            <person name="Scheve S."/>
            <person name="Hinrichs C."/>
            <person name="Reinhardt R."/>
            <person name="Rabus R."/>
        </authorList>
    </citation>
    <scope>NUCLEOTIDE SEQUENCE</scope>
    <source>
        <strain evidence="2">5ac10</strain>
    </source>
</reference>
<organism evidence="2 3">
    <name type="scientific">Desulfonema limicola</name>
    <dbReference type="NCBI Taxonomy" id="45656"/>
    <lineage>
        <taxon>Bacteria</taxon>
        <taxon>Pseudomonadati</taxon>
        <taxon>Thermodesulfobacteriota</taxon>
        <taxon>Desulfobacteria</taxon>
        <taxon>Desulfobacterales</taxon>
        <taxon>Desulfococcaceae</taxon>
        <taxon>Desulfonema</taxon>
    </lineage>
</organism>
<dbReference type="InterPro" id="IPR045784">
    <property type="entry name" value="Radical_SAM_N2"/>
</dbReference>
<evidence type="ECO:0000259" key="1">
    <source>
        <dbReference type="PROSITE" id="PS51918"/>
    </source>
</evidence>
<dbReference type="RefSeq" id="WP_207690034.1">
    <property type="nucleotide sequence ID" value="NZ_CP061799.1"/>
</dbReference>
<dbReference type="Pfam" id="PF19864">
    <property type="entry name" value="Radical_SAM_N2"/>
    <property type="match status" value="1"/>
</dbReference>
<dbReference type="SUPFAM" id="SSF102114">
    <property type="entry name" value="Radical SAM enzymes"/>
    <property type="match status" value="1"/>
</dbReference>